<dbReference type="RefSeq" id="WP_006723129.1">
    <property type="nucleotide sequence ID" value="NZ_GG692710.1"/>
</dbReference>
<evidence type="ECO:0000313" key="2">
    <source>
        <dbReference type="Proteomes" id="UP000003295"/>
    </source>
</evidence>
<gene>
    <name evidence="1" type="ORF">COLINT_02908</name>
</gene>
<evidence type="ECO:0000313" key="1">
    <source>
        <dbReference type="EMBL" id="EEP44327.1"/>
    </source>
</evidence>
<proteinExistence type="predicted"/>
<name>C4FA18_9ACTN</name>
<protein>
    <submittedName>
        <fullName evidence="1">Uncharacterized protein</fullName>
    </submittedName>
</protein>
<dbReference type="EMBL" id="ABXH02000016">
    <property type="protein sequence ID" value="EEP44327.1"/>
    <property type="molecule type" value="Genomic_DNA"/>
</dbReference>
<comment type="caution">
    <text evidence="1">The sequence shown here is derived from an EMBL/GenBank/DDBJ whole genome shotgun (WGS) entry which is preliminary data.</text>
</comment>
<dbReference type="STRING" id="521003.COLINT_02908"/>
<dbReference type="AlphaFoldDB" id="C4FA18"/>
<dbReference type="Proteomes" id="UP000003295">
    <property type="component" value="Unassembled WGS sequence"/>
</dbReference>
<accession>C4FA18</accession>
<dbReference type="eggNOG" id="ENOG5031UVS">
    <property type="taxonomic scope" value="Bacteria"/>
</dbReference>
<dbReference type="HOGENOM" id="CLU_1218117_0_0_11"/>
<reference evidence="1 2" key="1">
    <citation type="submission" date="2009-04" db="EMBL/GenBank/DDBJ databases">
        <authorList>
            <person name="Weinstock G."/>
            <person name="Sodergren E."/>
            <person name="Clifton S."/>
            <person name="Fulton L."/>
            <person name="Fulton B."/>
            <person name="Courtney L."/>
            <person name="Fronick C."/>
            <person name="Harrison M."/>
            <person name="Strong C."/>
            <person name="Farmer C."/>
            <person name="Delahaunty K."/>
            <person name="Markovic C."/>
            <person name="Hall O."/>
            <person name="Minx P."/>
            <person name="Tomlinson C."/>
            <person name="Mitreva M."/>
            <person name="Nelson J."/>
            <person name="Hou S."/>
            <person name="Wollam A."/>
            <person name="Pepin K.H."/>
            <person name="Johnson M."/>
            <person name="Bhonagiri V."/>
            <person name="Nash W.E."/>
            <person name="Warren W."/>
            <person name="Chinwalla A."/>
            <person name="Mardis E.R."/>
            <person name="Wilson R.K."/>
        </authorList>
    </citation>
    <scope>NUCLEOTIDE SEQUENCE [LARGE SCALE GENOMIC DNA]</scope>
    <source>
        <strain evidence="1 2">DSM 13280</strain>
    </source>
</reference>
<sequence length="227" mass="24886">MRVDVCFDGNAYAALKLAKNVFRLDLPHVELLCDDLTFGSLADMSFDVRSRELSRLHVDPSFLCERSSREFPLRVEAADELRLWSTGKPSDVLGEYYVASLAPQGVPISHIEVDAEGVLQDIDAAGAAMRELLASACPLDASRMREIWRRMLADDASLRVVVDGMPASRDVTYFDCALRELATHGNFESSSDLAIAALDSCAALAGGPINLEFYRGRAEELGLLTSR</sequence>
<organism evidence="1 2">
    <name type="scientific">Collinsella intestinalis DSM 13280</name>
    <dbReference type="NCBI Taxonomy" id="521003"/>
    <lineage>
        <taxon>Bacteria</taxon>
        <taxon>Bacillati</taxon>
        <taxon>Actinomycetota</taxon>
        <taxon>Coriobacteriia</taxon>
        <taxon>Coriobacteriales</taxon>
        <taxon>Coriobacteriaceae</taxon>
        <taxon>Collinsella</taxon>
    </lineage>
</organism>